<dbReference type="EMBL" id="GBEZ01010336">
    <property type="protein sequence ID" value="JAC75330.1"/>
    <property type="molecule type" value="Transcribed_RNA"/>
</dbReference>
<reference evidence="1" key="1">
    <citation type="submission" date="2014-05" db="EMBL/GenBank/DDBJ databases">
        <title>The transcriptome of the halophilic microalga Tetraselmis sp. GSL018 isolated from the Great Salt Lake, Utah.</title>
        <authorList>
            <person name="Jinkerson R.E."/>
            <person name="D'Adamo S."/>
            <person name="Posewitz M.C."/>
        </authorList>
    </citation>
    <scope>NUCLEOTIDE SEQUENCE</scope>
    <source>
        <strain evidence="1">GSL018</strain>
    </source>
</reference>
<organism evidence="1">
    <name type="scientific">Tetraselmis sp. GSL018</name>
    <dbReference type="NCBI Taxonomy" id="582737"/>
    <lineage>
        <taxon>Eukaryota</taxon>
        <taxon>Viridiplantae</taxon>
        <taxon>Chlorophyta</taxon>
        <taxon>core chlorophytes</taxon>
        <taxon>Chlorodendrophyceae</taxon>
        <taxon>Chlorodendrales</taxon>
        <taxon>Chlorodendraceae</taxon>
        <taxon>Tetraselmis</taxon>
    </lineage>
</organism>
<dbReference type="AlphaFoldDB" id="A0A061RXA4"/>
<feature type="non-terminal residue" evidence="1">
    <location>
        <position position="1"/>
    </location>
</feature>
<sequence>FNTLTMFRKHPVTIEKFCDIRGKLEHPSMGQQQLKSAHVKTDLFLQ</sequence>
<name>A0A061RXA4_9CHLO</name>
<proteinExistence type="predicted"/>
<gene>
    <name evidence="1" type="ORF">TSPGSL018_23400</name>
</gene>
<protein>
    <submittedName>
        <fullName evidence="1">Uncharacterized protein</fullName>
    </submittedName>
</protein>
<evidence type="ECO:0000313" key="1">
    <source>
        <dbReference type="EMBL" id="JAC75330.1"/>
    </source>
</evidence>
<accession>A0A061RXA4</accession>